<dbReference type="KEGG" id="fli:Fleli_2144"/>
<sequence>MEFGKLQDIRNVDFTLPDDHLETEAFLSKLEPTQKPVIRIAAPVWGTPEWKGIWYPKKAKPTDFLYHYSRQFDSIELNVTHYQIPPAERVLKWKEMTPKGFLFCPKIYKGISHHKQLVDCEELTAIFCDRMALFGDRLGICFLQLPPHFLPQKAEVLINYLENFPAETRLAIEFRHKDWFDYPNEEIREAVREVFSVMRRYGFIALMTDVAGRRDVMHMRLTSETMVLRLVGNALDKTDYERMEDWIERMDKWTKEGLKEFHFWLHQPDNIKTAEMAVFLIQKLKEKGYSDINPPKEIREQSKKNDMPSLF</sequence>
<dbReference type="PATRIC" id="fig|880071.3.peg.2130"/>
<dbReference type="AlphaFoldDB" id="I4AKP0"/>
<protein>
    <recommendedName>
        <fullName evidence="4">DUF72 domain-containing protein</fullName>
    </recommendedName>
</protein>
<organism evidence="2 3">
    <name type="scientific">Bernardetia litoralis (strain ATCC 23117 / DSM 6794 / NBRC 15988 / NCIMB 1366 / Fx l1 / Sio-4)</name>
    <name type="common">Flexibacter litoralis</name>
    <dbReference type="NCBI Taxonomy" id="880071"/>
    <lineage>
        <taxon>Bacteria</taxon>
        <taxon>Pseudomonadati</taxon>
        <taxon>Bacteroidota</taxon>
        <taxon>Cytophagia</taxon>
        <taxon>Cytophagales</taxon>
        <taxon>Bernardetiaceae</taxon>
        <taxon>Bernardetia</taxon>
    </lineage>
</organism>
<reference evidence="3" key="1">
    <citation type="submission" date="2012-06" db="EMBL/GenBank/DDBJ databases">
        <title>The complete genome of Flexibacter litoralis DSM 6794.</title>
        <authorList>
            <person name="Lucas S."/>
            <person name="Copeland A."/>
            <person name="Lapidus A."/>
            <person name="Glavina del Rio T."/>
            <person name="Dalin E."/>
            <person name="Tice H."/>
            <person name="Bruce D."/>
            <person name="Goodwin L."/>
            <person name="Pitluck S."/>
            <person name="Peters L."/>
            <person name="Ovchinnikova G."/>
            <person name="Lu M."/>
            <person name="Kyrpides N."/>
            <person name="Mavromatis K."/>
            <person name="Ivanova N."/>
            <person name="Brettin T."/>
            <person name="Detter J.C."/>
            <person name="Han C."/>
            <person name="Larimer F."/>
            <person name="Land M."/>
            <person name="Hauser L."/>
            <person name="Markowitz V."/>
            <person name="Cheng J.-F."/>
            <person name="Hugenholtz P."/>
            <person name="Woyke T."/>
            <person name="Wu D."/>
            <person name="Spring S."/>
            <person name="Lang E."/>
            <person name="Kopitz M."/>
            <person name="Brambilla E."/>
            <person name="Klenk H.-P."/>
            <person name="Eisen J.A."/>
        </authorList>
    </citation>
    <scope>NUCLEOTIDE SEQUENCE [LARGE SCALE GENOMIC DNA]</scope>
    <source>
        <strain evidence="3">ATCC 23117 / DSM 6794 / NBRC 15988 / NCIMB 1366 / Sio-4</strain>
    </source>
</reference>
<dbReference type="eggNOG" id="COG1801">
    <property type="taxonomic scope" value="Bacteria"/>
</dbReference>
<dbReference type="PANTHER" id="PTHR30348">
    <property type="entry name" value="UNCHARACTERIZED PROTEIN YECE"/>
    <property type="match status" value="1"/>
</dbReference>
<dbReference type="PANTHER" id="PTHR30348:SF9">
    <property type="entry name" value="UPF0759 PROTEIN YECE"/>
    <property type="match status" value="1"/>
</dbReference>
<dbReference type="OrthoDB" id="9780310at2"/>
<dbReference type="Proteomes" id="UP000006054">
    <property type="component" value="Chromosome"/>
</dbReference>
<evidence type="ECO:0000313" key="3">
    <source>
        <dbReference type="Proteomes" id="UP000006054"/>
    </source>
</evidence>
<gene>
    <name evidence="2" type="ordered locus">Fleli_2144</name>
</gene>
<dbReference type="Pfam" id="PF01904">
    <property type="entry name" value="DUF72"/>
    <property type="match status" value="1"/>
</dbReference>
<accession>I4AKP0</accession>
<feature type="region of interest" description="Disordered" evidence="1">
    <location>
        <begin position="291"/>
        <end position="311"/>
    </location>
</feature>
<dbReference type="SUPFAM" id="SSF117396">
    <property type="entry name" value="TM1631-like"/>
    <property type="match status" value="1"/>
</dbReference>
<dbReference type="STRING" id="880071.Fleli_2144"/>
<dbReference type="HOGENOM" id="CLU_046519_2_0_10"/>
<dbReference type="InterPro" id="IPR036520">
    <property type="entry name" value="UPF0759_sf"/>
</dbReference>
<dbReference type="Gene3D" id="3.20.20.410">
    <property type="entry name" value="Protein of unknown function UPF0759"/>
    <property type="match status" value="1"/>
</dbReference>
<dbReference type="EMBL" id="CP003345">
    <property type="protein sequence ID" value="AFM04525.1"/>
    <property type="molecule type" value="Genomic_DNA"/>
</dbReference>
<evidence type="ECO:0000313" key="2">
    <source>
        <dbReference type="EMBL" id="AFM04525.1"/>
    </source>
</evidence>
<keyword evidence="3" id="KW-1185">Reference proteome</keyword>
<evidence type="ECO:0000256" key="1">
    <source>
        <dbReference type="SAM" id="MobiDB-lite"/>
    </source>
</evidence>
<proteinExistence type="predicted"/>
<evidence type="ECO:0008006" key="4">
    <source>
        <dbReference type="Google" id="ProtNLM"/>
    </source>
</evidence>
<dbReference type="InterPro" id="IPR002763">
    <property type="entry name" value="DUF72"/>
</dbReference>
<name>I4AKP0_BERLS</name>
<dbReference type="RefSeq" id="WP_014797972.1">
    <property type="nucleotide sequence ID" value="NC_018018.1"/>
</dbReference>